<name>I7MA82_TETTS</name>
<gene>
    <name evidence="5" type="ORF">TTHERM_00455280</name>
</gene>
<dbReference type="InterPro" id="IPR051876">
    <property type="entry name" value="ODA-DC/CCD"/>
</dbReference>
<dbReference type="PANTHER" id="PTHR21694">
    <property type="entry name" value="COILED-COIL DOMAIN-CONTAINING PROTEIN 63"/>
    <property type="match status" value="1"/>
</dbReference>
<feature type="coiled-coil region" evidence="2">
    <location>
        <begin position="25"/>
        <end position="148"/>
    </location>
</feature>
<feature type="coiled-coil region" evidence="2">
    <location>
        <begin position="174"/>
        <end position="201"/>
    </location>
</feature>
<dbReference type="Pfam" id="PF21773">
    <property type="entry name" value="ODAD1_CC"/>
    <property type="match status" value="1"/>
</dbReference>
<feature type="region of interest" description="Disordered" evidence="3">
    <location>
        <begin position="1"/>
        <end position="21"/>
    </location>
</feature>
<evidence type="ECO:0000259" key="4">
    <source>
        <dbReference type="Pfam" id="PF21773"/>
    </source>
</evidence>
<feature type="domain" description="ODAD1 central coiled coil region" evidence="4">
    <location>
        <begin position="86"/>
        <end position="367"/>
    </location>
</feature>
<dbReference type="AlphaFoldDB" id="I7MA82"/>
<dbReference type="KEGG" id="tet:TTHERM_00455280"/>
<dbReference type="InterPro" id="IPR049258">
    <property type="entry name" value="ODAD1_CC"/>
</dbReference>
<dbReference type="EMBL" id="GG662464">
    <property type="protein sequence ID" value="EAS03889.2"/>
    <property type="molecule type" value="Genomic_DNA"/>
</dbReference>
<dbReference type="eggNOG" id="ENOG502SKKY">
    <property type="taxonomic scope" value="Eukaryota"/>
</dbReference>
<reference evidence="6" key="1">
    <citation type="journal article" date="2006" name="PLoS Biol.">
        <title>Macronuclear genome sequence of the ciliate Tetrahymena thermophila, a model eukaryote.</title>
        <authorList>
            <person name="Eisen J.A."/>
            <person name="Coyne R.S."/>
            <person name="Wu M."/>
            <person name="Wu D."/>
            <person name="Thiagarajan M."/>
            <person name="Wortman J.R."/>
            <person name="Badger J.H."/>
            <person name="Ren Q."/>
            <person name="Amedeo P."/>
            <person name="Jones K.M."/>
            <person name="Tallon L.J."/>
            <person name="Delcher A.L."/>
            <person name="Salzberg S.L."/>
            <person name="Silva J.C."/>
            <person name="Haas B.J."/>
            <person name="Majoros W.H."/>
            <person name="Farzad M."/>
            <person name="Carlton J.M."/>
            <person name="Smith R.K. Jr."/>
            <person name="Garg J."/>
            <person name="Pearlman R.E."/>
            <person name="Karrer K.M."/>
            <person name="Sun L."/>
            <person name="Manning G."/>
            <person name="Elde N.C."/>
            <person name="Turkewitz A.P."/>
            <person name="Asai D.J."/>
            <person name="Wilkes D.E."/>
            <person name="Wang Y."/>
            <person name="Cai H."/>
            <person name="Collins K."/>
            <person name="Stewart B.A."/>
            <person name="Lee S.R."/>
            <person name="Wilamowska K."/>
            <person name="Weinberg Z."/>
            <person name="Ruzzo W.L."/>
            <person name="Wloga D."/>
            <person name="Gaertig J."/>
            <person name="Frankel J."/>
            <person name="Tsao C.-C."/>
            <person name="Gorovsky M.A."/>
            <person name="Keeling P.J."/>
            <person name="Waller R.F."/>
            <person name="Patron N.J."/>
            <person name="Cherry J.M."/>
            <person name="Stover N.A."/>
            <person name="Krieger C.J."/>
            <person name="del Toro C."/>
            <person name="Ryder H.F."/>
            <person name="Williamson S.C."/>
            <person name="Barbeau R.A."/>
            <person name="Hamilton E.P."/>
            <person name="Orias E."/>
        </authorList>
    </citation>
    <scope>NUCLEOTIDE SEQUENCE [LARGE SCALE GENOMIC DNA]</scope>
    <source>
        <strain evidence="6">SB210</strain>
    </source>
</reference>
<feature type="coiled-coil region" evidence="2">
    <location>
        <begin position="290"/>
        <end position="324"/>
    </location>
</feature>
<dbReference type="RefSeq" id="XP_001024134.2">
    <property type="nucleotide sequence ID" value="XM_001024134.3"/>
</dbReference>
<evidence type="ECO:0000256" key="1">
    <source>
        <dbReference type="ARBA" id="ARBA00023054"/>
    </source>
</evidence>
<dbReference type="PANTHER" id="PTHR21694:SF18">
    <property type="entry name" value="COILED-COIL DOMAIN-CONTAINING PROTEIN 63"/>
    <property type="match status" value="1"/>
</dbReference>
<proteinExistence type="predicted"/>
<keyword evidence="1 2" id="KW-0175">Coiled coil</keyword>
<accession>I7MA82</accession>
<organism evidence="5 6">
    <name type="scientific">Tetrahymena thermophila (strain SB210)</name>
    <dbReference type="NCBI Taxonomy" id="312017"/>
    <lineage>
        <taxon>Eukaryota</taxon>
        <taxon>Sar</taxon>
        <taxon>Alveolata</taxon>
        <taxon>Ciliophora</taxon>
        <taxon>Intramacronucleata</taxon>
        <taxon>Oligohymenophorea</taxon>
        <taxon>Hymenostomatida</taxon>
        <taxon>Tetrahymenina</taxon>
        <taxon>Tetrahymenidae</taxon>
        <taxon>Tetrahymena</taxon>
    </lineage>
</organism>
<dbReference type="InParanoid" id="I7MA82"/>
<keyword evidence="6" id="KW-1185">Reference proteome</keyword>
<evidence type="ECO:0000313" key="6">
    <source>
        <dbReference type="Proteomes" id="UP000009168"/>
    </source>
</evidence>
<evidence type="ECO:0000313" key="5">
    <source>
        <dbReference type="EMBL" id="EAS03889.2"/>
    </source>
</evidence>
<dbReference type="GeneID" id="7841020"/>
<dbReference type="OrthoDB" id="6766775at2759"/>
<protein>
    <submittedName>
        <fullName evidence="5">Outer dynein arm protein</fullName>
    </submittedName>
</protein>
<dbReference type="Proteomes" id="UP000009168">
    <property type="component" value="Unassembled WGS sequence"/>
</dbReference>
<evidence type="ECO:0000256" key="2">
    <source>
        <dbReference type="SAM" id="Coils"/>
    </source>
</evidence>
<feature type="compositionally biased region" description="Low complexity" evidence="3">
    <location>
        <begin position="1"/>
        <end position="13"/>
    </location>
</feature>
<sequence>MSRSSNRSFSYSDRNNKSMNMESDVVTMQREIDTYTRKLELEKKRLYSISHMINQVNKESEERKERIKEMKKIQENSKNKQATSHMVTLKKAIDQYEKRKDHALDSVEKVKLEIDNLRKQRMLCIEQIDNLQKEIEKSYNQTEQLAEENDRKAQKSVMNQQQMYDLRQKNDMDKETYQKELDSLQYRMKEEKVRRERLNKSMNTHNRIERSGDVLIDTFDTSGVLKRRLQKIIYKNKEKVRLIDQYIRNMTIIDDAFNQIKETTGITDIVEIQNTFIKSEEQNYSLLTYVDVLNQQIDHMKDQNNEISQKIEEQEKENVDKKRVLLSTPDDEKFRKKVESMLKVKQNSANEFQSFLDKICPQLEKLLVRFAGSKFNVIDSKKEFEFQNGLILNESTLDYYLSDLESFITEQLLYLAKKNDLPVILTSTLQTDEIPVKEFKQKITQSVNYNPNKDQTLDEQEVHSTLMNKNKFTKIAEDFLDKKKQNHHIPSQNQRSQKKQ</sequence>
<evidence type="ECO:0000256" key="3">
    <source>
        <dbReference type="SAM" id="MobiDB-lite"/>
    </source>
</evidence>